<dbReference type="SUPFAM" id="SSF50129">
    <property type="entry name" value="GroES-like"/>
    <property type="match status" value="1"/>
</dbReference>
<evidence type="ECO:0000313" key="9">
    <source>
        <dbReference type="Proteomes" id="UP000199137"/>
    </source>
</evidence>
<dbReference type="EMBL" id="FOWC01000001">
    <property type="protein sequence ID" value="SFO28358.1"/>
    <property type="molecule type" value="Genomic_DNA"/>
</dbReference>
<dbReference type="InterPro" id="IPR036291">
    <property type="entry name" value="NAD(P)-bd_dom_sf"/>
</dbReference>
<evidence type="ECO:0000313" key="8">
    <source>
        <dbReference type="EMBL" id="SFO28358.1"/>
    </source>
</evidence>
<dbReference type="Pfam" id="PF08240">
    <property type="entry name" value="ADH_N"/>
    <property type="match status" value="1"/>
</dbReference>
<evidence type="ECO:0000256" key="5">
    <source>
        <dbReference type="RuleBase" id="RU361277"/>
    </source>
</evidence>
<evidence type="ECO:0000256" key="2">
    <source>
        <dbReference type="ARBA" id="ARBA00022723"/>
    </source>
</evidence>
<comment type="similarity">
    <text evidence="5">Belongs to the zinc-containing alcohol dehydrogenase family.</text>
</comment>
<dbReference type="GO" id="GO:0008270">
    <property type="term" value="F:zinc ion binding"/>
    <property type="evidence" value="ECO:0007669"/>
    <property type="project" value="InterPro"/>
</dbReference>
<gene>
    <name evidence="8" type="ORF">SAMN05421854_1011330</name>
</gene>
<dbReference type="OrthoDB" id="9797931at2"/>
<organism evidence="8 9">
    <name type="scientific">Amycolatopsis rubida</name>
    <dbReference type="NCBI Taxonomy" id="112413"/>
    <lineage>
        <taxon>Bacteria</taxon>
        <taxon>Bacillati</taxon>
        <taxon>Actinomycetota</taxon>
        <taxon>Actinomycetes</taxon>
        <taxon>Pseudonocardiales</taxon>
        <taxon>Pseudonocardiaceae</taxon>
        <taxon>Amycolatopsis</taxon>
    </lineage>
</organism>
<evidence type="ECO:0000259" key="6">
    <source>
        <dbReference type="Pfam" id="PF00107"/>
    </source>
</evidence>
<dbReference type="PANTHER" id="PTHR43401">
    <property type="entry name" value="L-THREONINE 3-DEHYDROGENASE"/>
    <property type="match status" value="1"/>
</dbReference>
<dbReference type="RefSeq" id="WP_093572460.1">
    <property type="nucleotide sequence ID" value="NZ_FOWC01000001.1"/>
</dbReference>
<dbReference type="Proteomes" id="UP000199137">
    <property type="component" value="Unassembled WGS sequence"/>
</dbReference>
<keyword evidence="3 5" id="KW-0862">Zinc</keyword>
<dbReference type="PANTHER" id="PTHR43401:SF2">
    <property type="entry name" value="L-THREONINE 3-DEHYDROGENASE"/>
    <property type="match status" value="1"/>
</dbReference>
<dbReference type="InterPro" id="IPR011032">
    <property type="entry name" value="GroES-like_sf"/>
</dbReference>
<dbReference type="InterPro" id="IPR013154">
    <property type="entry name" value="ADH-like_N"/>
</dbReference>
<evidence type="ECO:0000259" key="7">
    <source>
        <dbReference type="Pfam" id="PF08240"/>
    </source>
</evidence>
<protein>
    <submittedName>
        <fullName evidence="8">Threonine dehydrogenase</fullName>
    </submittedName>
</protein>
<feature type="domain" description="Alcohol dehydrogenase-like N-terminal" evidence="7">
    <location>
        <begin position="28"/>
        <end position="144"/>
    </location>
</feature>
<reference evidence="8 9" key="1">
    <citation type="submission" date="2016-10" db="EMBL/GenBank/DDBJ databases">
        <authorList>
            <person name="de Groot N.N."/>
        </authorList>
    </citation>
    <scope>NUCLEOTIDE SEQUENCE [LARGE SCALE GENOMIC DNA]</scope>
    <source>
        <strain evidence="8 9">DSM 44637</strain>
    </source>
</reference>
<dbReference type="Gene3D" id="3.90.180.10">
    <property type="entry name" value="Medium-chain alcohol dehydrogenases, catalytic domain"/>
    <property type="match status" value="1"/>
</dbReference>
<dbReference type="SUPFAM" id="SSF51735">
    <property type="entry name" value="NAD(P)-binding Rossmann-fold domains"/>
    <property type="match status" value="1"/>
</dbReference>
<dbReference type="InterPro" id="IPR050129">
    <property type="entry name" value="Zn_alcohol_dh"/>
</dbReference>
<evidence type="ECO:0000256" key="4">
    <source>
        <dbReference type="ARBA" id="ARBA00023002"/>
    </source>
</evidence>
<evidence type="ECO:0000256" key="3">
    <source>
        <dbReference type="ARBA" id="ARBA00022833"/>
    </source>
</evidence>
<keyword evidence="4" id="KW-0560">Oxidoreductase</keyword>
<dbReference type="InterPro" id="IPR002328">
    <property type="entry name" value="ADH_Zn_CS"/>
</dbReference>
<dbReference type="Pfam" id="PF00107">
    <property type="entry name" value="ADH_zinc_N"/>
    <property type="match status" value="1"/>
</dbReference>
<feature type="domain" description="Alcohol dehydrogenase-like C-terminal" evidence="6">
    <location>
        <begin position="187"/>
        <end position="315"/>
    </location>
</feature>
<name>A0A1I5FX02_9PSEU</name>
<keyword evidence="2 5" id="KW-0479">Metal-binding</keyword>
<dbReference type="AlphaFoldDB" id="A0A1I5FX02"/>
<proteinExistence type="inferred from homology"/>
<sequence length="359" mass="37399">MTTSRAAVLHGEGQLTIEEFPLPRIGTDDGLLKIEATGVCGTDIAAYRGVNPFYELPCVLGHELVGRIAELGDGAARRWGVAAGDRIVVEEYLPCGTCRSCLAGAYQMCRVPRYGGKSIHSGPSLYGGYADYLYLHPQAIVHKVSEDVPAELVQLFIPISNGLDWVTRVGGLHQGGTVVIVGPGPHGLACLVGAKEAGAGKVIVVGTSADEARLAVARELGADHTLTGDVIEQVAHLTDGTFADVVVNVASSAAGLDTALAVAGDRATVVQAGVAKGAGGGAESIVDAMNRRVLTLRGVRGRPSRLVPPALRLIESGRYPLDLLCTGRFSIEDTEKALNAANDDPGAIRATVFPDLSHR</sequence>
<dbReference type="STRING" id="112413.SAMN05421854_1011330"/>
<accession>A0A1I5FX02</accession>
<dbReference type="InterPro" id="IPR013149">
    <property type="entry name" value="ADH-like_C"/>
</dbReference>
<comment type="cofactor">
    <cofactor evidence="1 5">
        <name>Zn(2+)</name>
        <dbReference type="ChEBI" id="CHEBI:29105"/>
    </cofactor>
</comment>
<dbReference type="GO" id="GO:0016491">
    <property type="term" value="F:oxidoreductase activity"/>
    <property type="evidence" value="ECO:0007669"/>
    <property type="project" value="UniProtKB-KW"/>
</dbReference>
<evidence type="ECO:0000256" key="1">
    <source>
        <dbReference type="ARBA" id="ARBA00001947"/>
    </source>
</evidence>
<dbReference type="Gene3D" id="3.40.50.720">
    <property type="entry name" value="NAD(P)-binding Rossmann-like Domain"/>
    <property type="match status" value="1"/>
</dbReference>
<dbReference type="PROSITE" id="PS00059">
    <property type="entry name" value="ADH_ZINC"/>
    <property type="match status" value="1"/>
</dbReference>